<comment type="caution">
    <text evidence="1">The sequence shown here is derived from an EMBL/GenBank/DDBJ whole genome shotgun (WGS) entry which is preliminary data.</text>
</comment>
<gene>
    <name evidence="1" type="ORF">BXT86_02145</name>
</gene>
<proteinExistence type="predicted"/>
<dbReference type="Proteomes" id="UP000191663">
    <property type="component" value="Unassembled WGS sequence"/>
</dbReference>
<sequence>MDDMSATMREKNKRLLYNKLKKAEEAILMIMDERSFLPDDAIDLLLTDIQERLQGLRPCAGLDALQLEELYVNMIIGVMSQDLLDASDKLNLLMLSIKKRLQNFDLYFDQLEKGKMKRPFLEQEDV</sequence>
<evidence type="ECO:0000313" key="1">
    <source>
        <dbReference type="EMBL" id="OPX18276.1"/>
    </source>
</evidence>
<dbReference type="AlphaFoldDB" id="A0A1V4QHR6"/>
<dbReference type="EMBL" id="MUKB01000026">
    <property type="protein sequence ID" value="OPX18276.1"/>
    <property type="molecule type" value="Genomic_DNA"/>
</dbReference>
<accession>A0A1V4QHR6</accession>
<reference evidence="2" key="1">
    <citation type="submission" date="2017-01" db="EMBL/GenBank/DDBJ databases">
        <title>Novel pathways for hydrocarbon cycling and metabolic interdependencies in hydrothermal sediment communities.</title>
        <authorList>
            <person name="Dombrowski N."/>
            <person name="Seitz K."/>
            <person name="Teske A."/>
            <person name="Baker B."/>
        </authorList>
    </citation>
    <scope>NUCLEOTIDE SEQUENCE [LARGE SCALE GENOMIC DNA]</scope>
</reference>
<evidence type="ECO:0000313" key="2">
    <source>
        <dbReference type="Proteomes" id="UP000191663"/>
    </source>
</evidence>
<name>A0A1V4QHR6_UNCW3</name>
<protein>
    <submittedName>
        <fullName evidence="1">Uncharacterized protein</fullName>
    </submittedName>
</protein>
<organism evidence="1 2">
    <name type="scientific">candidate division WOR-3 bacterium 4484_100</name>
    <dbReference type="NCBI Taxonomy" id="1936077"/>
    <lineage>
        <taxon>Bacteria</taxon>
        <taxon>Bacteria division WOR-3</taxon>
    </lineage>
</organism>